<dbReference type="SUPFAM" id="SSF56672">
    <property type="entry name" value="DNA/RNA polymerases"/>
    <property type="match status" value="1"/>
</dbReference>
<keyword evidence="2" id="KW-0548">Nucleotidyltransferase</keyword>
<keyword evidence="2" id="KW-0695">RNA-directed DNA polymerase</keyword>
<dbReference type="EMBL" id="KZ502357">
    <property type="protein sequence ID" value="PKU80437.1"/>
    <property type="molecule type" value="Genomic_DNA"/>
</dbReference>
<name>A0A2I0WXR6_9ASPA</name>
<dbReference type="AlphaFoldDB" id="A0A2I0WXR6"/>
<dbReference type="InterPro" id="IPR043128">
    <property type="entry name" value="Rev_trsase/Diguanyl_cyclase"/>
</dbReference>
<protein>
    <submittedName>
        <fullName evidence="2">RNA-directed DNA polymerase</fullName>
    </submittedName>
</protein>
<gene>
    <name evidence="2" type="ORF">MA16_Dca013852</name>
</gene>
<dbReference type="CDD" id="cd01647">
    <property type="entry name" value="RT_LTR"/>
    <property type="match status" value="1"/>
</dbReference>
<accession>A0A2I0WXR6</accession>
<proteinExistence type="predicted"/>
<dbReference type="InterPro" id="IPR043502">
    <property type="entry name" value="DNA/RNA_pol_sf"/>
</dbReference>
<dbReference type="PANTHER" id="PTHR24559">
    <property type="entry name" value="TRANSPOSON TY3-I GAG-POL POLYPROTEIN"/>
    <property type="match status" value="1"/>
</dbReference>
<dbReference type="Pfam" id="PF00078">
    <property type="entry name" value="RVT_1"/>
    <property type="match status" value="1"/>
</dbReference>
<reference evidence="2 3" key="1">
    <citation type="journal article" date="2016" name="Sci. Rep.">
        <title>The Dendrobium catenatum Lindl. genome sequence provides insights into polysaccharide synthase, floral development and adaptive evolution.</title>
        <authorList>
            <person name="Zhang G.Q."/>
            <person name="Xu Q."/>
            <person name="Bian C."/>
            <person name="Tsai W.C."/>
            <person name="Yeh C.M."/>
            <person name="Liu K.W."/>
            <person name="Yoshida K."/>
            <person name="Zhang L.S."/>
            <person name="Chang S.B."/>
            <person name="Chen F."/>
            <person name="Shi Y."/>
            <person name="Su Y.Y."/>
            <person name="Zhang Y.Q."/>
            <person name="Chen L.J."/>
            <person name="Yin Y."/>
            <person name="Lin M."/>
            <person name="Huang H."/>
            <person name="Deng H."/>
            <person name="Wang Z.W."/>
            <person name="Zhu S.L."/>
            <person name="Zhao X."/>
            <person name="Deng C."/>
            <person name="Niu S.C."/>
            <person name="Huang J."/>
            <person name="Wang M."/>
            <person name="Liu G.H."/>
            <person name="Yang H.J."/>
            <person name="Xiao X.J."/>
            <person name="Hsiao Y.Y."/>
            <person name="Wu W.L."/>
            <person name="Chen Y.Y."/>
            <person name="Mitsuda N."/>
            <person name="Ohme-Takagi M."/>
            <person name="Luo Y.B."/>
            <person name="Van de Peer Y."/>
            <person name="Liu Z.J."/>
        </authorList>
    </citation>
    <scope>NUCLEOTIDE SEQUENCE [LARGE SCALE GENOMIC DNA]</scope>
    <source>
        <tissue evidence="2">The whole plant</tissue>
    </source>
</reference>
<dbReference type="FunFam" id="3.30.70.270:FF:000003">
    <property type="entry name" value="Transposon Ty3-G Gag-Pol polyprotein"/>
    <property type="match status" value="1"/>
</dbReference>
<keyword evidence="2" id="KW-0808">Transferase</keyword>
<dbReference type="GO" id="GO:0003964">
    <property type="term" value="F:RNA-directed DNA polymerase activity"/>
    <property type="evidence" value="ECO:0007669"/>
    <property type="project" value="UniProtKB-KW"/>
</dbReference>
<sequence length="110" mass="13119">MCVDYRDLNKVKIKNKYPFSQIDDLFDQLAGSSVFSKIDLRIDLMNSVFKDYLDQFVIVFIDNILVYYASEEDQARYLRRVLETLRQHQLYAKFSKCEFWLKSISFLGHG</sequence>
<dbReference type="Gene3D" id="3.30.70.270">
    <property type="match status" value="1"/>
</dbReference>
<dbReference type="InterPro" id="IPR000477">
    <property type="entry name" value="RT_dom"/>
</dbReference>
<dbReference type="Proteomes" id="UP000233837">
    <property type="component" value="Unassembled WGS sequence"/>
</dbReference>
<dbReference type="PANTHER" id="PTHR24559:SF444">
    <property type="entry name" value="REVERSE TRANSCRIPTASE DOMAIN-CONTAINING PROTEIN"/>
    <property type="match status" value="1"/>
</dbReference>
<dbReference type="InterPro" id="IPR053134">
    <property type="entry name" value="RNA-dir_DNA_polymerase"/>
</dbReference>
<evidence type="ECO:0000313" key="3">
    <source>
        <dbReference type="Proteomes" id="UP000233837"/>
    </source>
</evidence>
<reference evidence="2 3" key="2">
    <citation type="journal article" date="2017" name="Nature">
        <title>The Apostasia genome and the evolution of orchids.</title>
        <authorList>
            <person name="Zhang G.Q."/>
            <person name="Liu K.W."/>
            <person name="Li Z."/>
            <person name="Lohaus R."/>
            <person name="Hsiao Y.Y."/>
            <person name="Niu S.C."/>
            <person name="Wang J.Y."/>
            <person name="Lin Y.C."/>
            <person name="Xu Q."/>
            <person name="Chen L.J."/>
            <person name="Yoshida K."/>
            <person name="Fujiwara S."/>
            <person name="Wang Z.W."/>
            <person name="Zhang Y.Q."/>
            <person name="Mitsuda N."/>
            <person name="Wang M."/>
            <person name="Liu G.H."/>
            <person name="Pecoraro L."/>
            <person name="Huang H.X."/>
            <person name="Xiao X.J."/>
            <person name="Lin M."/>
            <person name="Wu X.Y."/>
            <person name="Wu W.L."/>
            <person name="Chen Y.Y."/>
            <person name="Chang S.B."/>
            <person name="Sakamoto S."/>
            <person name="Ohme-Takagi M."/>
            <person name="Yagi M."/>
            <person name="Zeng S.J."/>
            <person name="Shen C.Y."/>
            <person name="Yeh C.M."/>
            <person name="Luo Y.B."/>
            <person name="Tsai W.C."/>
            <person name="Van de Peer Y."/>
            <person name="Liu Z.J."/>
        </authorList>
    </citation>
    <scope>NUCLEOTIDE SEQUENCE [LARGE SCALE GENOMIC DNA]</scope>
    <source>
        <tissue evidence="2">The whole plant</tissue>
    </source>
</reference>
<feature type="domain" description="Reverse transcriptase" evidence="1">
    <location>
        <begin position="44"/>
        <end position="109"/>
    </location>
</feature>
<organism evidence="2 3">
    <name type="scientific">Dendrobium catenatum</name>
    <dbReference type="NCBI Taxonomy" id="906689"/>
    <lineage>
        <taxon>Eukaryota</taxon>
        <taxon>Viridiplantae</taxon>
        <taxon>Streptophyta</taxon>
        <taxon>Embryophyta</taxon>
        <taxon>Tracheophyta</taxon>
        <taxon>Spermatophyta</taxon>
        <taxon>Magnoliopsida</taxon>
        <taxon>Liliopsida</taxon>
        <taxon>Asparagales</taxon>
        <taxon>Orchidaceae</taxon>
        <taxon>Epidendroideae</taxon>
        <taxon>Malaxideae</taxon>
        <taxon>Dendrobiinae</taxon>
        <taxon>Dendrobium</taxon>
    </lineage>
</organism>
<keyword evidence="3" id="KW-1185">Reference proteome</keyword>
<evidence type="ECO:0000313" key="2">
    <source>
        <dbReference type="EMBL" id="PKU80437.1"/>
    </source>
</evidence>
<evidence type="ECO:0000259" key="1">
    <source>
        <dbReference type="Pfam" id="PF00078"/>
    </source>
</evidence>